<dbReference type="InterPro" id="IPR005586">
    <property type="entry name" value="ABC_trans_aux"/>
</dbReference>
<sequence length="236" mass="25046">MSALMKTVKVAALASAALALSGCVTLLPKTKPAQLYRFGYTPELVEQKAEAAGTAGRAVGMAPTGIVFGTVTFPQDSAGDRIVTVEGSEVAYVAEARWTSAASGLFKDAISTGFARGSQTVTLEPRGPTAANFRLDISVRKFETDYKRNRPTVSVALDARLIRLSDRVVVGQKFISADIPVRKSDMSLMADGYNQATTQVVTSLIDFSEDALANYAQTATPQEMAKPSATQKVEGL</sequence>
<feature type="chain" id="PRO_5011786263" evidence="1">
    <location>
        <begin position="20"/>
        <end position="236"/>
    </location>
</feature>
<evidence type="ECO:0000313" key="3">
    <source>
        <dbReference type="EMBL" id="SCW39825.1"/>
    </source>
</evidence>
<dbReference type="STRING" id="260084.SAMN02927928_0934"/>
<dbReference type="EMBL" id="FMTS01000001">
    <property type="protein sequence ID" value="SCW39825.1"/>
    <property type="molecule type" value="Genomic_DNA"/>
</dbReference>
<dbReference type="AlphaFoldDB" id="A0A1G4Q5W8"/>
<accession>A0A1G4Q5W8</accession>
<gene>
    <name evidence="3" type="ORF">SAMN02927928_0934</name>
</gene>
<protein>
    <submittedName>
        <fullName evidence="3">Cholesterol transport system auxiliary component</fullName>
    </submittedName>
</protein>
<feature type="domain" description="ABC-type transport auxiliary lipoprotein component" evidence="2">
    <location>
        <begin position="62"/>
        <end position="202"/>
    </location>
</feature>
<name>A0A1G4Q5W8_9CAUL</name>
<proteinExistence type="predicted"/>
<keyword evidence="1" id="KW-0732">Signal</keyword>
<evidence type="ECO:0000259" key="2">
    <source>
        <dbReference type="Pfam" id="PF03886"/>
    </source>
</evidence>
<dbReference type="OrthoDB" id="7465901at2"/>
<organism evidence="3 4">
    <name type="scientific">Asticcacaulis taihuensis</name>
    <dbReference type="NCBI Taxonomy" id="260084"/>
    <lineage>
        <taxon>Bacteria</taxon>
        <taxon>Pseudomonadati</taxon>
        <taxon>Pseudomonadota</taxon>
        <taxon>Alphaproteobacteria</taxon>
        <taxon>Caulobacterales</taxon>
        <taxon>Caulobacteraceae</taxon>
        <taxon>Asticcacaulis</taxon>
    </lineage>
</organism>
<evidence type="ECO:0000256" key="1">
    <source>
        <dbReference type="SAM" id="SignalP"/>
    </source>
</evidence>
<dbReference type="Pfam" id="PF03886">
    <property type="entry name" value="ABC_trans_aux"/>
    <property type="match status" value="1"/>
</dbReference>
<dbReference type="Proteomes" id="UP000199150">
    <property type="component" value="Unassembled WGS sequence"/>
</dbReference>
<dbReference type="Gene3D" id="3.40.50.10610">
    <property type="entry name" value="ABC-type transport auxiliary lipoprotein component"/>
    <property type="match status" value="1"/>
</dbReference>
<reference evidence="4" key="1">
    <citation type="submission" date="2016-10" db="EMBL/GenBank/DDBJ databases">
        <authorList>
            <person name="Varghese N."/>
            <person name="Submissions S."/>
        </authorList>
    </citation>
    <scope>NUCLEOTIDE SEQUENCE [LARGE SCALE GENOMIC DNA]</scope>
    <source>
        <strain evidence="4">CGMCC 1.3431</strain>
    </source>
</reference>
<feature type="signal peptide" evidence="1">
    <location>
        <begin position="1"/>
        <end position="19"/>
    </location>
</feature>
<keyword evidence="4" id="KW-1185">Reference proteome</keyword>
<dbReference type="PROSITE" id="PS51257">
    <property type="entry name" value="PROKAR_LIPOPROTEIN"/>
    <property type="match status" value="1"/>
</dbReference>
<dbReference type="SUPFAM" id="SSF159594">
    <property type="entry name" value="XCC0632-like"/>
    <property type="match status" value="1"/>
</dbReference>
<dbReference type="RefSeq" id="WP_090644215.1">
    <property type="nucleotide sequence ID" value="NZ_CBFGND010000026.1"/>
</dbReference>
<evidence type="ECO:0000313" key="4">
    <source>
        <dbReference type="Proteomes" id="UP000199150"/>
    </source>
</evidence>